<dbReference type="STRING" id="282683.SAMN04488105_111169"/>
<dbReference type="EMBL" id="FNAV01000011">
    <property type="protein sequence ID" value="SDF04030.1"/>
    <property type="molecule type" value="Genomic_DNA"/>
</dbReference>
<organism evidence="1 2">
    <name type="scientific">Salipiger thiooxidans</name>
    <dbReference type="NCBI Taxonomy" id="282683"/>
    <lineage>
        <taxon>Bacteria</taxon>
        <taxon>Pseudomonadati</taxon>
        <taxon>Pseudomonadota</taxon>
        <taxon>Alphaproteobacteria</taxon>
        <taxon>Rhodobacterales</taxon>
        <taxon>Roseobacteraceae</taxon>
        <taxon>Salipiger</taxon>
    </lineage>
</organism>
<accession>A0A1G7HUB9</accession>
<sequence length="133" mass="14254">MPRPAGVEPGPEPRTREVCSGIASLVSEDGVAERPNALFAATDGPHGTIYILDADTIDGASHYDDAHENPLWREILLHELVHHAQAQHGAVAGWECQRGGLPTWRARSRRGADRGSGAEPDVLDACPFAVLCD</sequence>
<evidence type="ECO:0000313" key="2">
    <source>
        <dbReference type="Proteomes" id="UP000198994"/>
    </source>
</evidence>
<reference evidence="2" key="1">
    <citation type="submission" date="2016-10" db="EMBL/GenBank/DDBJ databases">
        <authorList>
            <person name="Varghese N."/>
            <person name="Submissions S."/>
        </authorList>
    </citation>
    <scope>NUCLEOTIDE SEQUENCE [LARGE SCALE GENOMIC DNA]</scope>
    <source>
        <strain evidence="2">DSM 10146</strain>
    </source>
</reference>
<keyword evidence="2" id="KW-1185">Reference proteome</keyword>
<dbReference type="RefSeq" id="WP_089961566.1">
    <property type="nucleotide sequence ID" value="NZ_FNAV01000011.1"/>
</dbReference>
<protein>
    <submittedName>
        <fullName evidence="1">Uncharacterized protein</fullName>
    </submittedName>
</protein>
<dbReference type="OrthoDB" id="9775358at2"/>
<name>A0A1G7HUB9_9RHOB</name>
<proteinExistence type="predicted"/>
<dbReference type="Proteomes" id="UP000198994">
    <property type="component" value="Unassembled WGS sequence"/>
</dbReference>
<dbReference type="AlphaFoldDB" id="A0A1G7HUB9"/>
<gene>
    <name evidence="1" type="ORF">SAMN04488105_111169</name>
</gene>
<evidence type="ECO:0000313" key="1">
    <source>
        <dbReference type="EMBL" id="SDF04030.1"/>
    </source>
</evidence>